<evidence type="ECO:0000313" key="3">
    <source>
        <dbReference type="EMBL" id="MDY7260422.1"/>
    </source>
</evidence>
<dbReference type="EMBL" id="JARZAK010000023">
    <property type="protein sequence ID" value="MDY7260422.1"/>
    <property type="molecule type" value="Genomic_DNA"/>
</dbReference>
<dbReference type="GO" id="GO:0016757">
    <property type="term" value="F:glycosyltransferase activity"/>
    <property type="evidence" value="ECO:0007669"/>
    <property type="project" value="UniProtKB-KW"/>
</dbReference>
<dbReference type="RefSeq" id="WP_117934890.1">
    <property type="nucleotide sequence ID" value="NZ_JARZAK010000023.1"/>
</dbReference>
<sequence length="369" mass="42731">MNILFFVESGLGNSALLIDQLIALHKQHKKVCAILSTKEQEPGLIEKINSLLIPNYILPGLVEHQSFKKNAIQLKQIIEEQSIDVVHIQTNWELALIMYVKYVLCVRRKFKMIYTIHAYRNNERFKSCIARFLLTFLLTFFVDKVICMCTSLKNSFHWLSYKISIIPLGIDENFFVGSYQPLLMDSLRLIYPAQFRIGKNQDTVIRAFAEYRNITHDMKSILILPGSGELLQKMKNLCKDLDCDQQVLFPGYCSKKEILTYYRKSNTAVIASSSETFGQCIAEPFVLGLNIITTRVGVALDIIQNKDGGFYFKTQKELTSILLELSKKPILIQKNGERNFRMRDKFRWSIITKEYLKIINQMIVVDNEK</sequence>
<evidence type="ECO:0000259" key="2">
    <source>
        <dbReference type="Pfam" id="PF13439"/>
    </source>
</evidence>
<dbReference type="Proteomes" id="UP001292913">
    <property type="component" value="Unassembled WGS sequence"/>
</dbReference>
<keyword evidence="3" id="KW-0808">Transferase</keyword>
<organism evidence="3 4">
    <name type="scientific">Bacteroides vicugnae</name>
    <dbReference type="NCBI Taxonomy" id="3037989"/>
    <lineage>
        <taxon>Bacteria</taxon>
        <taxon>Pseudomonadati</taxon>
        <taxon>Bacteroidota</taxon>
        <taxon>Bacteroidia</taxon>
        <taxon>Bacteroidales</taxon>
        <taxon>Bacteroidaceae</taxon>
        <taxon>Bacteroides</taxon>
    </lineage>
</organism>
<accession>A0ABU5HXX8</accession>
<evidence type="ECO:0000313" key="4">
    <source>
        <dbReference type="Proteomes" id="UP001292913"/>
    </source>
</evidence>
<keyword evidence="3" id="KW-0328">Glycosyltransferase</keyword>
<dbReference type="PANTHER" id="PTHR45947:SF3">
    <property type="entry name" value="SULFOQUINOVOSYL TRANSFERASE SQD2"/>
    <property type="match status" value="1"/>
</dbReference>
<dbReference type="InterPro" id="IPR028098">
    <property type="entry name" value="Glyco_trans_4-like_N"/>
</dbReference>
<name>A0ABU5HXX8_9BACE</name>
<feature type="domain" description="Glycosyltransferase subfamily 4-like N-terminal" evidence="2">
    <location>
        <begin position="51"/>
        <end position="173"/>
    </location>
</feature>
<feature type="domain" description="Glycosyl transferase family 1" evidence="1">
    <location>
        <begin position="187"/>
        <end position="329"/>
    </location>
</feature>
<gene>
    <name evidence="3" type="ORF">QHG74_22155</name>
</gene>
<dbReference type="Gene3D" id="3.40.50.2000">
    <property type="entry name" value="Glycogen Phosphorylase B"/>
    <property type="match status" value="2"/>
</dbReference>
<proteinExistence type="predicted"/>
<dbReference type="PANTHER" id="PTHR45947">
    <property type="entry name" value="SULFOQUINOVOSYL TRANSFERASE SQD2"/>
    <property type="match status" value="1"/>
</dbReference>
<reference evidence="3 4" key="1">
    <citation type="submission" date="2023-04" db="EMBL/GenBank/DDBJ databases">
        <title>Bacteroides pacosi sp. nov., isolated from the fecal material of an alpaca.</title>
        <authorList>
            <person name="Miller S."/>
            <person name="Hendry M."/>
            <person name="King J."/>
            <person name="Sankaranarayanan K."/>
            <person name="Lawson P.A."/>
        </authorList>
    </citation>
    <scope>NUCLEOTIDE SEQUENCE [LARGE SCALE GENOMIC DNA]</scope>
    <source>
        <strain evidence="3 4">A2-P53</strain>
    </source>
</reference>
<dbReference type="CDD" id="cd03801">
    <property type="entry name" value="GT4_PimA-like"/>
    <property type="match status" value="1"/>
</dbReference>
<dbReference type="InterPro" id="IPR050194">
    <property type="entry name" value="Glycosyltransferase_grp1"/>
</dbReference>
<dbReference type="EC" id="2.4.-.-" evidence="3"/>
<dbReference type="Pfam" id="PF13439">
    <property type="entry name" value="Glyco_transf_4"/>
    <property type="match status" value="1"/>
</dbReference>
<evidence type="ECO:0000259" key="1">
    <source>
        <dbReference type="Pfam" id="PF00534"/>
    </source>
</evidence>
<comment type="caution">
    <text evidence="3">The sequence shown here is derived from an EMBL/GenBank/DDBJ whole genome shotgun (WGS) entry which is preliminary data.</text>
</comment>
<dbReference type="Pfam" id="PF00534">
    <property type="entry name" value="Glycos_transf_1"/>
    <property type="match status" value="1"/>
</dbReference>
<dbReference type="SUPFAM" id="SSF53756">
    <property type="entry name" value="UDP-Glycosyltransferase/glycogen phosphorylase"/>
    <property type="match status" value="1"/>
</dbReference>
<keyword evidence="4" id="KW-1185">Reference proteome</keyword>
<dbReference type="InterPro" id="IPR001296">
    <property type="entry name" value="Glyco_trans_1"/>
</dbReference>
<protein>
    <submittedName>
        <fullName evidence="3">Glycosyltransferase family 4 protein</fullName>
        <ecNumber evidence="3">2.4.-.-</ecNumber>
    </submittedName>
</protein>